<evidence type="ECO:0000313" key="2">
    <source>
        <dbReference type="Proteomes" id="UP000198901"/>
    </source>
</evidence>
<sequence>MRKLLYLPLLWFLWGCESDADSILIPYKAKMVLECYLNPSDPVIQATLQSSLPMVSSDSVLGIPDAIVQLSDGTKSITLPYQKGVYQINTRQFPLSAGTTYTLKASAPGYPAIEANCTIPPRATNTMVSWKDNGLSYVQRFRGYRVYRNYELQWKVAAPADPLYFGLGRRTQFVDTTTVDGRDSVTVGFNTYWDHFQTDREIAQNKPKMQVLIGRTSESDSTRLTTRYSELLLLQCDKNVFDFMRNVQIQQRNTYNPFAEATLIPSNVKNGLGVFGAIYLRRTSVQ</sequence>
<dbReference type="RefSeq" id="WP_176785499.1">
    <property type="nucleotide sequence ID" value="NZ_FNGS01000003.1"/>
</dbReference>
<dbReference type="InterPro" id="IPR025345">
    <property type="entry name" value="DUF4249"/>
</dbReference>
<proteinExistence type="predicted"/>
<dbReference type="STRING" id="563176.SAMN04488090_1878"/>
<keyword evidence="2" id="KW-1185">Reference proteome</keyword>
<dbReference type="EMBL" id="FNGS01000003">
    <property type="protein sequence ID" value="SDL81919.1"/>
    <property type="molecule type" value="Genomic_DNA"/>
</dbReference>
<reference evidence="1 2" key="1">
    <citation type="submission" date="2016-10" db="EMBL/GenBank/DDBJ databases">
        <authorList>
            <person name="de Groot N.N."/>
        </authorList>
    </citation>
    <scope>NUCLEOTIDE SEQUENCE [LARGE SCALE GENOMIC DNA]</scope>
    <source>
        <strain evidence="1 2">DSM 21668</strain>
    </source>
</reference>
<gene>
    <name evidence="1" type="ORF">SAMN04488090_1878</name>
</gene>
<accession>A0A1G9N5X6</accession>
<evidence type="ECO:0000313" key="1">
    <source>
        <dbReference type="EMBL" id="SDL81919.1"/>
    </source>
</evidence>
<protein>
    <recommendedName>
        <fullName evidence="3">DUF4249 domain-containing protein</fullName>
    </recommendedName>
</protein>
<dbReference type="Proteomes" id="UP000198901">
    <property type="component" value="Unassembled WGS sequence"/>
</dbReference>
<dbReference type="Pfam" id="PF14054">
    <property type="entry name" value="DUF4249"/>
    <property type="match status" value="1"/>
</dbReference>
<organism evidence="1 2">
    <name type="scientific">Siphonobacter aquaeclarae</name>
    <dbReference type="NCBI Taxonomy" id="563176"/>
    <lineage>
        <taxon>Bacteria</taxon>
        <taxon>Pseudomonadati</taxon>
        <taxon>Bacteroidota</taxon>
        <taxon>Cytophagia</taxon>
        <taxon>Cytophagales</taxon>
        <taxon>Cytophagaceae</taxon>
        <taxon>Siphonobacter</taxon>
    </lineage>
</organism>
<evidence type="ECO:0008006" key="3">
    <source>
        <dbReference type="Google" id="ProtNLM"/>
    </source>
</evidence>
<name>A0A1G9N5X6_9BACT</name>
<dbReference type="AlphaFoldDB" id="A0A1G9N5X6"/>